<dbReference type="AlphaFoldDB" id="A0AAW9HXC7"/>
<dbReference type="EMBL" id="WNUI01000159">
    <property type="protein sequence ID" value="MDZ4910312.1"/>
    <property type="molecule type" value="Genomic_DNA"/>
</dbReference>
<organism evidence="1 2">
    <name type="scientific">Clostridium perfringens</name>
    <dbReference type="NCBI Taxonomy" id="1502"/>
    <lineage>
        <taxon>Bacteria</taxon>
        <taxon>Bacillati</taxon>
        <taxon>Bacillota</taxon>
        <taxon>Clostridia</taxon>
        <taxon>Eubacteriales</taxon>
        <taxon>Clostridiaceae</taxon>
        <taxon>Clostridium</taxon>
    </lineage>
</organism>
<feature type="non-terminal residue" evidence="1">
    <location>
        <position position="51"/>
    </location>
</feature>
<dbReference type="Proteomes" id="UP001288778">
    <property type="component" value="Unassembled WGS sequence"/>
</dbReference>
<evidence type="ECO:0000313" key="1">
    <source>
        <dbReference type="EMBL" id="MDZ4910312.1"/>
    </source>
</evidence>
<reference evidence="1" key="1">
    <citation type="submission" date="2019-11" db="EMBL/GenBank/DDBJ databases">
        <title>Characterization of Clostridium perfringens isolates from swine manure treated agricultural soils.</title>
        <authorList>
            <person name="Wushke S.T."/>
        </authorList>
    </citation>
    <scope>NUCLEOTIDE SEQUENCE</scope>
    <source>
        <strain evidence="1">X94</strain>
    </source>
</reference>
<accession>A0AAW9HXC7</accession>
<sequence>MTIEEFEEITIFNDLCFYLNGNEYFIFLLNDGYHVGRYDEEDECEVFGKGK</sequence>
<name>A0AAW9HXC7_CLOPF</name>
<comment type="caution">
    <text evidence="1">The sequence shown here is derived from an EMBL/GenBank/DDBJ whole genome shotgun (WGS) entry which is preliminary data.</text>
</comment>
<evidence type="ECO:0000313" key="2">
    <source>
        <dbReference type="Proteomes" id="UP001288778"/>
    </source>
</evidence>
<proteinExistence type="predicted"/>
<gene>
    <name evidence="1" type="ORF">GNF68_14960</name>
</gene>
<protein>
    <submittedName>
        <fullName evidence="1">Uncharacterized protein</fullName>
    </submittedName>
</protein>